<reference evidence="10 11" key="1">
    <citation type="submission" date="2017-01" db="EMBL/GenBank/DDBJ databases">
        <title>Genome sequencing of Arcobacter sp. LPB0137.</title>
        <authorList>
            <person name="Lee G.-W."/>
            <person name="Yi H."/>
        </authorList>
    </citation>
    <scope>NUCLEOTIDE SEQUENCE [LARGE SCALE GENOMIC DNA]</scope>
    <source>
        <strain evidence="10 11">LPB0137</strain>
    </source>
</reference>
<dbReference type="OrthoDB" id="5349253at2"/>
<dbReference type="InterPro" id="IPR011006">
    <property type="entry name" value="CheY-like_superfamily"/>
</dbReference>
<dbReference type="Proteomes" id="UP000186074">
    <property type="component" value="Chromosome"/>
</dbReference>
<dbReference type="InterPro" id="IPR039420">
    <property type="entry name" value="WalR-like"/>
</dbReference>
<feature type="modified residue" description="4-aspartylphosphate" evidence="6">
    <location>
        <position position="67"/>
    </location>
</feature>
<evidence type="ECO:0000259" key="8">
    <source>
        <dbReference type="PROSITE" id="PS50110"/>
    </source>
</evidence>
<keyword evidence="2" id="KW-0902">Two-component regulatory system</keyword>
<dbReference type="SMART" id="SM00862">
    <property type="entry name" value="Trans_reg_C"/>
    <property type="match status" value="1"/>
</dbReference>
<evidence type="ECO:0000256" key="5">
    <source>
        <dbReference type="ARBA" id="ARBA00023163"/>
    </source>
</evidence>
<organism evidence="10 11">
    <name type="scientific">Poseidonibacter parvus</name>
    <dbReference type="NCBI Taxonomy" id="1850254"/>
    <lineage>
        <taxon>Bacteria</taxon>
        <taxon>Pseudomonadati</taxon>
        <taxon>Campylobacterota</taxon>
        <taxon>Epsilonproteobacteria</taxon>
        <taxon>Campylobacterales</taxon>
        <taxon>Arcobacteraceae</taxon>
        <taxon>Poseidonibacter</taxon>
    </lineage>
</organism>
<evidence type="ECO:0000256" key="4">
    <source>
        <dbReference type="ARBA" id="ARBA00023125"/>
    </source>
</evidence>
<dbReference type="Gene3D" id="3.40.50.2300">
    <property type="match status" value="1"/>
</dbReference>
<dbReference type="EMBL" id="CP019070">
    <property type="protein sequence ID" value="APW66717.1"/>
    <property type="molecule type" value="Genomic_DNA"/>
</dbReference>
<feature type="DNA-binding region" description="OmpR/PhoB-type" evidence="7">
    <location>
        <begin position="140"/>
        <end position="237"/>
    </location>
</feature>
<evidence type="ECO:0000256" key="2">
    <source>
        <dbReference type="ARBA" id="ARBA00023012"/>
    </source>
</evidence>
<dbReference type="InterPro" id="IPR001867">
    <property type="entry name" value="OmpR/PhoB-type_DNA-bd"/>
</dbReference>
<accession>A0A1P8KQA5</accession>
<dbReference type="InterPro" id="IPR016032">
    <property type="entry name" value="Sig_transdc_resp-reg_C-effctor"/>
</dbReference>
<dbReference type="PANTHER" id="PTHR48111:SF1">
    <property type="entry name" value="TWO-COMPONENT RESPONSE REGULATOR ORR33"/>
    <property type="match status" value="1"/>
</dbReference>
<evidence type="ECO:0000313" key="11">
    <source>
        <dbReference type="Proteomes" id="UP000186074"/>
    </source>
</evidence>
<dbReference type="AlphaFoldDB" id="A0A1P8KQA5"/>
<protein>
    <submittedName>
        <fullName evidence="10">Transcriptional regulator</fullName>
    </submittedName>
</protein>
<dbReference type="GO" id="GO:0000976">
    <property type="term" value="F:transcription cis-regulatory region binding"/>
    <property type="evidence" value="ECO:0007669"/>
    <property type="project" value="TreeGrafter"/>
</dbReference>
<dbReference type="PROSITE" id="PS50110">
    <property type="entry name" value="RESPONSE_REGULATORY"/>
    <property type="match status" value="1"/>
</dbReference>
<dbReference type="GO" id="GO:0006355">
    <property type="term" value="P:regulation of DNA-templated transcription"/>
    <property type="evidence" value="ECO:0007669"/>
    <property type="project" value="InterPro"/>
</dbReference>
<evidence type="ECO:0000313" key="10">
    <source>
        <dbReference type="EMBL" id="APW66717.1"/>
    </source>
</evidence>
<dbReference type="GO" id="GO:0000156">
    <property type="term" value="F:phosphorelay response regulator activity"/>
    <property type="evidence" value="ECO:0007669"/>
    <property type="project" value="TreeGrafter"/>
</dbReference>
<keyword evidence="5" id="KW-0804">Transcription</keyword>
<feature type="domain" description="OmpR/PhoB-type" evidence="9">
    <location>
        <begin position="140"/>
        <end position="237"/>
    </location>
</feature>
<dbReference type="GO" id="GO:0032993">
    <property type="term" value="C:protein-DNA complex"/>
    <property type="evidence" value="ECO:0007669"/>
    <property type="project" value="TreeGrafter"/>
</dbReference>
<evidence type="ECO:0000259" key="9">
    <source>
        <dbReference type="PROSITE" id="PS51755"/>
    </source>
</evidence>
<proteinExistence type="predicted"/>
<evidence type="ECO:0000256" key="3">
    <source>
        <dbReference type="ARBA" id="ARBA00023015"/>
    </source>
</evidence>
<keyword evidence="4 7" id="KW-0238">DNA-binding</keyword>
<dbReference type="Pfam" id="PF00486">
    <property type="entry name" value="Trans_reg_C"/>
    <property type="match status" value="1"/>
</dbReference>
<dbReference type="RefSeq" id="WP_076088784.1">
    <property type="nucleotide sequence ID" value="NZ_CP019070.1"/>
</dbReference>
<keyword evidence="1 6" id="KW-0597">Phosphoprotein</keyword>
<evidence type="ECO:0000256" key="7">
    <source>
        <dbReference type="PROSITE-ProRule" id="PRU01091"/>
    </source>
</evidence>
<dbReference type="PANTHER" id="PTHR48111">
    <property type="entry name" value="REGULATOR OF RPOS"/>
    <property type="match status" value="1"/>
</dbReference>
<dbReference type="Pfam" id="PF00072">
    <property type="entry name" value="Response_reg"/>
    <property type="match status" value="1"/>
</dbReference>
<gene>
    <name evidence="10" type="ORF">LPB137_13020</name>
</gene>
<dbReference type="SUPFAM" id="SSF46894">
    <property type="entry name" value="C-terminal effector domain of the bipartite response regulators"/>
    <property type="match status" value="1"/>
</dbReference>
<dbReference type="CDD" id="cd00383">
    <property type="entry name" value="trans_reg_C"/>
    <property type="match status" value="1"/>
</dbReference>
<feature type="domain" description="Response regulatory" evidence="8">
    <location>
        <begin position="18"/>
        <end position="132"/>
    </location>
</feature>
<sequence length="237" mass="27581">MNTIEKQLDFNNILKNLNILYIEDEDNIRENVSKTLRLICKEVFEVSNISEAIKESIDNRIDIIISDINLGVDNGLDFIEELRKTDKNIPVILISAYTDTKYLLKATKLKLVDYLTKPIDFKMLKNALTNCVHDIIDNAKYIISFPQNINYNVLEKKLYNLQKKEEITLTSKEVLLLDYLIKYNNRVVPHDELKINIWEDMYDASDSALKNLLNKLRKKIGKETIKNISGLGFRIII</sequence>
<dbReference type="GO" id="GO:0005829">
    <property type="term" value="C:cytosol"/>
    <property type="evidence" value="ECO:0007669"/>
    <property type="project" value="TreeGrafter"/>
</dbReference>
<evidence type="ECO:0000256" key="6">
    <source>
        <dbReference type="PROSITE-ProRule" id="PRU00169"/>
    </source>
</evidence>
<name>A0A1P8KQA5_9BACT</name>
<evidence type="ECO:0000256" key="1">
    <source>
        <dbReference type="ARBA" id="ARBA00022553"/>
    </source>
</evidence>
<dbReference type="SUPFAM" id="SSF52172">
    <property type="entry name" value="CheY-like"/>
    <property type="match status" value="1"/>
</dbReference>
<dbReference type="Gene3D" id="1.10.10.10">
    <property type="entry name" value="Winged helix-like DNA-binding domain superfamily/Winged helix DNA-binding domain"/>
    <property type="match status" value="1"/>
</dbReference>
<dbReference type="KEGG" id="alp:LPB137_13020"/>
<dbReference type="SMART" id="SM00448">
    <property type="entry name" value="REC"/>
    <property type="match status" value="1"/>
</dbReference>
<dbReference type="PROSITE" id="PS51755">
    <property type="entry name" value="OMPR_PHOB"/>
    <property type="match status" value="1"/>
</dbReference>
<dbReference type="InterPro" id="IPR001789">
    <property type="entry name" value="Sig_transdc_resp-reg_receiver"/>
</dbReference>
<dbReference type="InterPro" id="IPR036388">
    <property type="entry name" value="WH-like_DNA-bd_sf"/>
</dbReference>
<keyword evidence="3" id="KW-0805">Transcription regulation</keyword>
<dbReference type="STRING" id="1850254.LPB137_13020"/>
<keyword evidence="11" id="KW-1185">Reference proteome</keyword>